<sequence>MIKEASCTFQINPQVVIPASDASAKVLVPSEAMNKPEVQGDDVDATDDVGSQHWASGGKLVGHRSEGQLERPRVLIWSARTASTQQALIPIPRPRQNGSSEEVIKTYQRGPAVQDVEVNGHIELPNATGSITHRLEGSGESSAPPGF</sequence>
<accession>A0A7C8ZJ28</accession>
<reference evidence="2" key="2">
    <citation type="submission" date="2020-07" db="EMBL/GenBank/DDBJ databases">
        <authorList>
            <person name="Vera ALvarez R."/>
            <person name="Arias-Moreno D.M."/>
            <person name="Jimenez-Jacinto V."/>
            <person name="Jimenez-Bremont J.F."/>
            <person name="Swaminathan K."/>
            <person name="Moose S.P."/>
            <person name="Guerrero-Gonzalez M.L."/>
            <person name="Marino-Ramirez L."/>
            <person name="Landsman D."/>
            <person name="Rodriguez-Kessler M."/>
            <person name="Delgado-Sanchez P."/>
        </authorList>
    </citation>
    <scope>NUCLEOTIDE SEQUENCE</scope>
    <source>
        <tissue evidence="2">Cladode</tissue>
    </source>
</reference>
<protein>
    <submittedName>
        <fullName evidence="2">Uncharacterized protein</fullName>
    </submittedName>
</protein>
<dbReference type="EMBL" id="GISG01131780">
    <property type="protein sequence ID" value="MBA4643115.1"/>
    <property type="molecule type" value="Transcribed_RNA"/>
</dbReference>
<proteinExistence type="predicted"/>
<feature type="region of interest" description="Disordered" evidence="1">
    <location>
        <begin position="124"/>
        <end position="147"/>
    </location>
</feature>
<organism evidence="2">
    <name type="scientific">Opuntia streptacantha</name>
    <name type="common">Prickly pear cactus</name>
    <name type="synonym">Opuntia cardona</name>
    <dbReference type="NCBI Taxonomy" id="393608"/>
    <lineage>
        <taxon>Eukaryota</taxon>
        <taxon>Viridiplantae</taxon>
        <taxon>Streptophyta</taxon>
        <taxon>Embryophyta</taxon>
        <taxon>Tracheophyta</taxon>
        <taxon>Spermatophyta</taxon>
        <taxon>Magnoliopsida</taxon>
        <taxon>eudicotyledons</taxon>
        <taxon>Gunneridae</taxon>
        <taxon>Pentapetalae</taxon>
        <taxon>Caryophyllales</taxon>
        <taxon>Cactineae</taxon>
        <taxon>Cactaceae</taxon>
        <taxon>Opuntioideae</taxon>
        <taxon>Opuntia</taxon>
    </lineage>
</organism>
<name>A0A7C8ZJ28_OPUST</name>
<evidence type="ECO:0000256" key="1">
    <source>
        <dbReference type="SAM" id="MobiDB-lite"/>
    </source>
</evidence>
<reference evidence="2" key="1">
    <citation type="journal article" date="2013" name="J. Plant Res.">
        <title>Effect of fungi and light on seed germination of three Opuntia species from semiarid lands of central Mexico.</title>
        <authorList>
            <person name="Delgado-Sanchez P."/>
            <person name="Jimenez-Bremont J.F."/>
            <person name="Guerrero-Gonzalez Mde L."/>
            <person name="Flores J."/>
        </authorList>
    </citation>
    <scope>NUCLEOTIDE SEQUENCE</scope>
    <source>
        <tissue evidence="2">Cladode</tissue>
    </source>
</reference>
<evidence type="ECO:0000313" key="2">
    <source>
        <dbReference type="EMBL" id="MBA4643115.1"/>
    </source>
</evidence>
<dbReference type="AlphaFoldDB" id="A0A7C8ZJ28"/>